<organism evidence="8">
    <name type="scientific">marine sediment metagenome</name>
    <dbReference type="NCBI Taxonomy" id="412755"/>
    <lineage>
        <taxon>unclassified sequences</taxon>
        <taxon>metagenomes</taxon>
        <taxon>ecological metagenomes</taxon>
    </lineage>
</organism>
<dbReference type="Pfam" id="PF01432">
    <property type="entry name" value="Peptidase_M3"/>
    <property type="match status" value="1"/>
</dbReference>
<evidence type="ECO:0000256" key="4">
    <source>
        <dbReference type="ARBA" id="ARBA00022801"/>
    </source>
</evidence>
<comment type="caution">
    <text evidence="8">The sequence shown here is derived from an EMBL/GenBank/DDBJ whole genome shotgun (WGS) entry which is preliminary data.</text>
</comment>
<feature type="domain" description="Peptidase M3A/M3B catalytic" evidence="7">
    <location>
        <begin position="5"/>
        <end position="270"/>
    </location>
</feature>
<accession>X1CDV3</accession>
<dbReference type="SUPFAM" id="SSF55486">
    <property type="entry name" value="Metalloproteases ('zincins'), catalytic domain"/>
    <property type="match status" value="1"/>
</dbReference>
<keyword evidence="3" id="KW-0479">Metal-binding</keyword>
<evidence type="ECO:0000256" key="5">
    <source>
        <dbReference type="ARBA" id="ARBA00022833"/>
    </source>
</evidence>
<dbReference type="InterPro" id="IPR001567">
    <property type="entry name" value="Pept_M3A_M3B_dom"/>
</dbReference>
<dbReference type="AlphaFoldDB" id="X1CDV3"/>
<keyword evidence="6" id="KW-0482">Metalloprotease</keyword>
<reference evidence="8" key="1">
    <citation type="journal article" date="2014" name="Front. Microbiol.">
        <title>High frequency of phylogenetically diverse reductive dehalogenase-homologous genes in deep subseafloor sedimentary metagenomes.</title>
        <authorList>
            <person name="Kawai M."/>
            <person name="Futagami T."/>
            <person name="Toyoda A."/>
            <person name="Takaki Y."/>
            <person name="Nishi S."/>
            <person name="Hori S."/>
            <person name="Arai W."/>
            <person name="Tsubouchi T."/>
            <person name="Morono Y."/>
            <person name="Uchiyama I."/>
            <person name="Ito T."/>
            <person name="Fujiyama A."/>
            <person name="Inagaki F."/>
            <person name="Takami H."/>
        </authorList>
    </citation>
    <scope>NUCLEOTIDE SEQUENCE</scope>
    <source>
        <strain evidence="8">Expedition CK06-06</strain>
    </source>
</reference>
<comment type="cofactor">
    <cofactor evidence="1">
        <name>Zn(2+)</name>
        <dbReference type="ChEBI" id="CHEBI:29105"/>
    </cofactor>
</comment>
<keyword evidence="4" id="KW-0378">Hydrolase</keyword>
<protein>
    <recommendedName>
        <fullName evidence="7">Peptidase M3A/M3B catalytic domain-containing protein</fullName>
    </recommendedName>
</protein>
<feature type="non-terminal residue" evidence="8">
    <location>
        <position position="270"/>
    </location>
</feature>
<evidence type="ECO:0000256" key="2">
    <source>
        <dbReference type="ARBA" id="ARBA00022670"/>
    </source>
</evidence>
<evidence type="ECO:0000256" key="1">
    <source>
        <dbReference type="ARBA" id="ARBA00001947"/>
    </source>
</evidence>
<evidence type="ECO:0000256" key="3">
    <source>
        <dbReference type="ARBA" id="ARBA00022723"/>
    </source>
</evidence>
<evidence type="ECO:0000313" key="8">
    <source>
        <dbReference type="EMBL" id="GAG94443.1"/>
    </source>
</evidence>
<dbReference type="InterPro" id="IPR042088">
    <property type="entry name" value="OligoPept_F_C"/>
</dbReference>
<sequence length="270" mass="31218">VNTFASLFNGNLKTNIFFATARKYKSAREAALDKNNIPLSVYDNLIDSANQNLAPMHRWAGLKRNLLGVEKLRPYDVYVTVFNNTHEKIYPYENSKEIVLNSLKIMGDDYLNSIQLAFDNRWIDVYETQAKKSGAYSSGTTYGVHPYVLLNWTDLLNDVFTLTHEMGHNMHSYYTGKTQSFPYANYSIFLAEVASTFNESLLLDYLKKNAESDDEKLYLLEKYLNNITSTFYRQVMFAEFEKIVYAKAESGEALTPDLLSKLYKDIYQKY</sequence>
<dbReference type="EMBL" id="BART01028882">
    <property type="protein sequence ID" value="GAG94443.1"/>
    <property type="molecule type" value="Genomic_DNA"/>
</dbReference>
<feature type="non-terminal residue" evidence="8">
    <location>
        <position position="1"/>
    </location>
</feature>
<dbReference type="Gene3D" id="1.10.1370.20">
    <property type="entry name" value="Oligoendopeptidase f, C-terminal domain"/>
    <property type="match status" value="1"/>
</dbReference>
<dbReference type="GO" id="GO:0006508">
    <property type="term" value="P:proteolysis"/>
    <property type="evidence" value="ECO:0007669"/>
    <property type="project" value="UniProtKB-KW"/>
</dbReference>
<evidence type="ECO:0000259" key="7">
    <source>
        <dbReference type="Pfam" id="PF01432"/>
    </source>
</evidence>
<keyword evidence="2" id="KW-0645">Protease</keyword>
<evidence type="ECO:0000256" key="6">
    <source>
        <dbReference type="ARBA" id="ARBA00023049"/>
    </source>
</evidence>
<proteinExistence type="predicted"/>
<keyword evidence="5" id="KW-0862">Zinc</keyword>
<name>X1CDV3_9ZZZZ</name>
<dbReference type="GO" id="GO:0004222">
    <property type="term" value="F:metalloendopeptidase activity"/>
    <property type="evidence" value="ECO:0007669"/>
    <property type="project" value="InterPro"/>
</dbReference>
<dbReference type="GO" id="GO:0046872">
    <property type="term" value="F:metal ion binding"/>
    <property type="evidence" value="ECO:0007669"/>
    <property type="project" value="UniProtKB-KW"/>
</dbReference>
<gene>
    <name evidence="8" type="ORF">S01H4_50812</name>
</gene>